<accession>A0A151IDN1</accession>
<evidence type="ECO:0000313" key="6">
    <source>
        <dbReference type="EMBL" id="KYM98806.1"/>
    </source>
</evidence>
<reference evidence="6 7" key="1">
    <citation type="submission" date="2016-03" db="EMBL/GenBank/DDBJ databases">
        <title>Cyphomyrmex costatus WGS genome.</title>
        <authorList>
            <person name="Nygaard S."/>
            <person name="Hu H."/>
            <person name="Boomsma J."/>
            <person name="Zhang G."/>
        </authorList>
    </citation>
    <scope>NUCLEOTIDE SEQUENCE [LARGE SCALE GENOMIC DNA]</scope>
    <source>
        <strain evidence="6">MS0001</strain>
        <tissue evidence="6">Whole body</tissue>
    </source>
</reference>
<evidence type="ECO:0000256" key="3">
    <source>
        <dbReference type="ARBA" id="ARBA00022801"/>
    </source>
</evidence>
<feature type="region of interest" description="Disordered" evidence="4">
    <location>
        <begin position="189"/>
        <end position="208"/>
    </location>
</feature>
<evidence type="ECO:0000313" key="7">
    <source>
        <dbReference type="Proteomes" id="UP000078542"/>
    </source>
</evidence>
<dbReference type="InterPro" id="IPR003653">
    <property type="entry name" value="Peptidase_C48_C"/>
</dbReference>
<keyword evidence="3" id="KW-0378">Hydrolase</keyword>
<evidence type="ECO:0000256" key="1">
    <source>
        <dbReference type="ARBA" id="ARBA00005234"/>
    </source>
</evidence>
<evidence type="ECO:0000259" key="5">
    <source>
        <dbReference type="PROSITE" id="PS50600"/>
    </source>
</evidence>
<dbReference type="Proteomes" id="UP000078542">
    <property type="component" value="Unassembled WGS sequence"/>
</dbReference>
<organism evidence="6 7">
    <name type="scientific">Cyphomyrmex costatus</name>
    <dbReference type="NCBI Taxonomy" id="456900"/>
    <lineage>
        <taxon>Eukaryota</taxon>
        <taxon>Metazoa</taxon>
        <taxon>Ecdysozoa</taxon>
        <taxon>Arthropoda</taxon>
        <taxon>Hexapoda</taxon>
        <taxon>Insecta</taxon>
        <taxon>Pterygota</taxon>
        <taxon>Neoptera</taxon>
        <taxon>Endopterygota</taxon>
        <taxon>Hymenoptera</taxon>
        <taxon>Apocrita</taxon>
        <taxon>Aculeata</taxon>
        <taxon>Formicoidea</taxon>
        <taxon>Formicidae</taxon>
        <taxon>Myrmicinae</taxon>
        <taxon>Cyphomyrmex</taxon>
    </lineage>
</organism>
<evidence type="ECO:0000256" key="4">
    <source>
        <dbReference type="SAM" id="MobiDB-lite"/>
    </source>
</evidence>
<dbReference type="PANTHER" id="PTHR34718">
    <property type="entry name" value="PHD-TYPE DOMAIN-CONTAINING PROTEIN"/>
    <property type="match status" value="1"/>
</dbReference>
<dbReference type="GO" id="GO:0008234">
    <property type="term" value="F:cysteine-type peptidase activity"/>
    <property type="evidence" value="ECO:0007669"/>
    <property type="project" value="InterPro"/>
</dbReference>
<dbReference type="STRING" id="456900.A0A151IDN1"/>
<sequence>MDLFQQLLTSCSNYKPVETWRIQLLDTIQSVPKDTKHIQILHSSSNPSDGHWVCSFYDIKNIYIYDSLNNKSLHVQHKQFLERLFPTYDFEKNPVKFPIMQHQPNYSDCGVFAIAFAISLLFNIKPEKVNYEHKLMRSHLLKIFETNIVEHFPQDSQYGVPQKVLPLVVIKAREAEALAKRIKRQNETEQQKLSRLKKRRENNRAEQNKFKSSLVKKNIAQNIIRKYNKFWSKNYIQMNNSVIISNIIKKLDIKDYIKKRLEAEKIVRWSLHIRNNYIRNMYKILAVLKKRSEIHLTIVTDCLTNDDRLHALCGVSRHTASSENYFFGSTYHTLTSSESLVTNMAGYKYISPNRSTSKKSMVM</sequence>
<keyword evidence="2" id="KW-0645">Protease</keyword>
<dbReference type="InterPro" id="IPR038765">
    <property type="entry name" value="Papain-like_cys_pep_sf"/>
</dbReference>
<dbReference type="GO" id="GO:0006508">
    <property type="term" value="P:proteolysis"/>
    <property type="evidence" value="ECO:0007669"/>
    <property type="project" value="UniProtKB-KW"/>
</dbReference>
<keyword evidence="7" id="KW-1185">Reference proteome</keyword>
<evidence type="ECO:0000256" key="2">
    <source>
        <dbReference type="ARBA" id="ARBA00022670"/>
    </source>
</evidence>
<dbReference type="AlphaFoldDB" id="A0A151IDN1"/>
<dbReference type="SUPFAM" id="SSF54001">
    <property type="entry name" value="Cysteine proteinases"/>
    <property type="match status" value="1"/>
</dbReference>
<protein>
    <recommendedName>
        <fullName evidence="5">Ubiquitin-like protease family profile domain-containing protein</fullName>
    </recommendedName>
</protein>
<dbReference type="Gene3D" id="3.40.395.10">
    <property type="entry name" value="Adenoviral Proteinase, Chain A"/>
    <property type="match status" value="1"/>
</dbReference>
<dbReference type="EMBL" id="KQ977921">
    <property type="protein sequence ID" value="KYM98806.1"/>
    <property type="molecule type" value="Genomic_DNA"/>
</dbReference>
<dbReference type="PROSITE" id="PS50600">
    <property type="entry name" value="ULP_PROTEASE"/>
    <property type="match status" value="1"/>
</dbReference>
<proteinExistence type="inferred from homology"/>
<gene>
    <name evidence="6" type="ORF">ALC62_10474</name>
</gene>
<comment type="similarity">
    <text evidence="1">Belongs to the peptidase C48 family.</text>
</comment>
<dbReference type="PANTHER" id="PTHR34718:SF2">
    <property type="entry name" value="PHD-TYPE DOMAIN-CONTAINING PROTEIN"/>
    <property type="match status" value="1"/>
</dbReference>
<feature type="domain" description="Ubiquitin-like protease family profile" evidence="5">
    <location>
        <begin position="1"/>
        <end position="120"/>
    </location>
</feature>
<name>A0A151IDN1_9HYME</name>